<reference evidence="1" key="1">
    <citation type="journal article" date="2014" name="Front. Microbiol.">
        <title>High frequency of phylogenetically diverse reductive dehalogenase-homologous genes in deep subseafloor sedimentary metagenomes.</title>
        <authorList>
            <person name="Kawai M."/>
            <person name="Futagami T."/>
            <person name="Toyoda A."/>
            <person name="Takaki Y."/>
            <person name="Nishi S."/>
            <person name="Hori S."/>
            <person name="Arai W."/>
            <person name="Tsubouchi T."/>
            <person name="Morono Y."/>
            <person name="Uchiyama I."/>
            <person name="Ito T."/>
            <person name="Fujiyama A."/>
            <person name="Inagaki F."/>
            <person name="Takami H."/>
        </authorList>
    </citation>
    <scope>NUCLEOTIDE SEQUENCE</scope>
    <source>
        <strain evidence="1">Expedition CK06-06</strain>
    </source>
</reference>
<protein>
    <submittedName>
        <fullName evidence="1">Uncharacterized protein</fullName>
    </submittedName>
</protein>
<evidence type="ECO:0000313" key="1">
    <source>
        <dbReference type="EMBL" id="GAF78161.1"/>
    </source>
</evidence>
<proteinExistence type="predicted"/>
<organism evidence="1">
    <name type="scientific">marine sediment metagenome</name>
    <dbReference type="NCBI Taxonomy" id="412755"/>
    <lineage>
        <taxon>unclassified sequences</taxon>
        <taxon>metagenomes</taxon>
        <taxon>ecological metagenomes</taxon>
    </lineage>
</organism>
<dbReference type="AlphaFoldDB" id="X0SSN9"/>
<sequence length="140" mass="16776">MDEDRYLTKTVDDDSEFEIESIDLIIDPTDPLRRHMIKHGVGRIRSGTRMLDNQNEWYTQWDDEPLPTPLMDVWLVRMTETDQQYDHVVGIYTTQIAADLAAQRAYREWECGRWSFRSIAVDKYRINRYMAEKDQDWVLV</sequence>
<comment type="caution">
    <text evidence="1">The sequence shown here is derived from an EMBL/GenBank/DDBJ whole genome shotgun (WGS) entry which is preliminary data.</text>
</comment>
<gene>
    <name evidence="1" type="ORF">S01H1_06048</name>
</gene>
<name>X0SSN9_9ZZZZ</name>
<accession>X0SSN9</accession>
<dbReference type="EMBL" id="BARS01003139">
    <property type="protein sequence ID" value="GAF78161.1"/>
    <property type="molecule type" value="Genomic_DNA"/>
</dbReference>